<evidence type="ECO:0000256" key="1">
    <source>
        <dbReference type="ARBA" id="ARBA00005058"/>
    </source>
</evidence>
<evidence type="ECO:0000256" key="10">
    <source>
        <dbReference type="ARBA" id="ARBA00031036"/>
    </source>
</evidence>
<comment type="caution">
    <text evidence="12">The sequence shown here is derived from an EMBL/GenBank/DDBJ whole genome shotgun (WGS) entry which is preliminary data.</text>
</comment>
<keyword evidence="4" id="KW-0328">Glycosyltransferase</keyword>
<evidence type="ECO:0000259" key="11">
    <source>
        <dbReference type="Pfam" id="PF01048"/>
    </source>
</evidence>
<sequence>MERAKIRPQIGIICGSGLGSLADMVEGKISIPYENIPHFPVSTVAGHAGRLVFGHLRGVPVVCLQGRFHPFEGYPVWMCSMPVRVMKLMGATHLIATNAAGGLNRDFNVGDIMIMKDHINLLGFAGINPLQGKNDER</sequence>
<keyword evidence="5" id="KW-0808">Transferase</keyword>
<protein>
    <recommendedName>
        <fullName evidence="3">purine-nucleoside phosphorylase</fullName>
        <ecNumber evidence="3">2.4.2.1</ecNumber>
    </recommendedName>
    <alternativeName>
        <fullName evidence="10">Inosine-guanosine phosphorylase</fullName>
    </alternativeName>
</protein>
<dbReference type="InterPro" id="IPR000845">
    <property type="entry name" value="Nucleoside_phosphorylase_d"/>
</dbReference>
<dbReference type="PANTHER" id="PTHR11904">
    <property type="entry name" value="METHYLTHIOADENOSINE/PURINE NUCLEOSIDE PHOSPHORYLASE"/>
    <property type="match status" value="1"/>
</dbReference>
<comment type="pathway">
    <text evidence="1">Purine metabolism; purine nucleoside salvage.</text>
</comment>
<evidence type="ECO:0000256" key="2">
    <source>
        <dbReference type="ARBA" id="ARBA00006751"/>
    </source>
</evidence>
<evidence type="ECO:0000256" key="4">
    <source>
        <dbReference type="ARBA" id="ARBA00022676"/>
    </source>
</evidence>
<evidence type="ECO:0000256" key="9">
    <source>
        <dbReference type="ARBA" id="ARBA00023970"/>
    </source>
</evidence>
<comment type="catalytic activity">
    <reaction evidence="6">
        <text>inosine + phosphate = alpha-D-ribose 1-phosphate + hypoxanthine</text>
        <dbReference type="Rhea" id="RHEA:27646"/>
        <dbReference type="ChEBI" id="CHEBI:17368"/>
        <dbReference type="ChEBI" id="CHEBI:17596"/>
        <dbReference type="ChEBI" id="CHEBI:43474"/>
        <dbReference type="ChEBI" id="CHEBI:57720"/>
        <dbReference type="EC" id="2.4.2.1"/>
    </reaction>
</comment>
<proteinExistence type="inferred from homology"/>
<dbReference type="Gene3D" id="3.40.50.1580">
    <property type="entry name" value="Nucleoside phosphorylase domain"/>
    <property type="match status" value="1"/>
</dbReference>
<evidence type="ECO:0000256" key="7">
    <source>
        <dbReference type="ARBA" id="ARBA00023929"/>
    </source>
</evidence>
<name>A0A8K0KBX5_LADFU</name>
<evidence type="ECO:0000313" key="13">
    <source>
        <dbReference type="Proteomes" id="UP000792457"/>
    </source>
</evidence>
<dbReference type="GO" id="GO:0005737">
    <property type="term" value="C:cytoplasm"/>
    <property type="evidence" value="ECO:0007669"/>
    <property type="project" value="TreeGrafter"/>
</dbReference>
<dbReference type="Proteomes" id="UP000792457">
    <property type="component" value="Unassembled WGS sequence"/>
</dbReference>
<accession>A0A8K0KBX5</accession>
<dbReference type="GO" id="GO:0009116">
    <property type="term" value="P:nucleoside metabolic process"/>
    <property type="evidence" value="ECO:0007669"/>
    <property type="project" value="InterPro"/>
</dbReference>
<dbReference type="AlphaFoldDB" id="A0A8K0KBX5"/>
<keyword evidence="13" id="KW-1185">Reference proteome</keyword>
<dbReference type="PANTHER" id="PTHR11904:SF9">
    <property type="entry name" value="PURINE NUCLEOSIDE PHOSPHORYLASE-RELATED"/>
    <property type="match status" value="1"/>
</dbReference>
<dbReference type="EC" id="2.4.2.1" evidence="3"/>
<dbReference type="GO" id="GO:0004731">
    <property type="term" value="F:purine-nucleoside phosphorylase activity"/>
    <property type="evidence" value="ECO:0007669"/>
    <property type="project" value="UniProtKB-EC"/>
</dbReference>
<evidence type="ECO:0000256" key="3">
    <source>
        <dbReference type="ARBA" id="ARBA00011886"/>
    </source>
</evidence>
<evidence type="ECO:0000313" key="12">
    <source>
        <dbReference type="EMBL" id="KAG8231582.1"/>
    </source>
</evidence>
<dbReference type="Pfam" id="PF01048">
    <property type="entry name" value="PNP_UDP_1"/>
    <property type="match status" value="1"/>
</dbReference>
<comment type="catalytic activity">
    <reaction evidence="9">
        <text>guanosine + phosphate = alpha-D-ribose 1-phosphate + guanine</text>
        <dbReference type="Rhea" id="RHEA:13233"/>
        <dbReference type="ChEBI" id="CHEBI:16235"/>
        <dbReference type="ChEBI" id="CHEBI:16750"/>
        <dbReference type="ChEBI" id="CHEBI:43474"/>
        <dbReference type="ChEBI" id="CHEBI:57720"/>
        <dbReference type="EC" id="2.4.2.1"/>
    </reaction>
</comment>
<dbReference type="CDD" id="cd09009">
    <property type="entry name" value="PNP-EcPNPII_like"/>
    <property type="match status" value="1"/>
</dbReference>
<feature type="domain" description="Nucleoside phosphorylase" evidence="11">
    <location>
        <begin position="10"/>
        <end position="135"/>
    </location>
</feature>
<organism evidence="12 13">
    <name type="scientific">Ladona fulva</name>
    <name type="common">Scarce chaser dragonfly</name>
    <name type="synonym">Libellula fulva</name>
    <dbReference type="NCBI Taxonomy" id="123851"/>
    <lineage>
        <taxon>Eukaryota</taxon>
        <taxon>Metazoa</taxon>
        <taxon>Ecdysozoa</taxon>
        <taxon>Arthropoda</taxon>
        <taxon>Hexapoda</taxon>
        <taxon>Insecta</taxon>
        <taxon>Pterygota</taxon>
        <taxon>Palaeoptera</taxon>
        <taxon>Odonata</taxon>
        <taxon>Epiprocta</taxon>
        <taxon>Anisoptera</taxon>
        <taxon>Libelluloidea</taxon>
        <taxon>Libellulidae</taxon>
        <taxon>Ladona</taxon>
    </lineage>
</organism>
<dbReference type="EMBL" id="KZ308560">
    <property type="protein sequence ID" value="KAG8231582.1"/>
    <property type="molecule type" value="Genomic_DNA"/>
</dbReference>
<reference evidence="12" key="1">
    <citation type="submission" date="2013-04" db="EMBL/GenBank/DDBJ databases">
        <authorList>
            <person name="Qu J."/>
            <person name="Murali S.C."/>
            <person name="Bandaranaike D."/>
            <person name="Bellair M."/>
            <person name="Blankenburg K."/>
            <person name="Chao H."/>
            <person name="Dinh H."/>
            <person name="Doddapaneni H."/>
            <person name="Downs B."/>
            <person name="Dugan-Rocha S."/>
            <person name="Elkadiri S."/>
            <person name="Gnanaolivu R.D."/>
            <person name="Hernandez B."/>
            <person name="Javaid M."/>
            <person name="Jayaseelan J.C."/>
            <person name="Lee S."/>
            <person name="Li M."/>
            <person name="Ming W."/>
            <person name="Munidasa M."/>
            <person name="Muniz J."/>
            <person name="Nguyen L."/>
            <person name="Ongeri F."/>
            <person name="Osuji N."/>
            <person name="Pu L.-L."/>
            <person name="Puazo M."/>
            <person name="Qu C."/>
            <person name="Quiroz J."/>
            <person name="Raj R."/>
            <person name="Weissenberger G."/>
            <person name="Xin Y."/>
            <person name="Zou X."/>
            <person name="Han Y."/>
            <person name="Richards S."/>
            <person name="Worley K."/>
            <person name="Muzny D."/>
            <person name="Gibbs R."/>
        </authorList>
    </citation>
    <scope>NUCLEOTIDE SEQUENCE</scope>
    <source>
        <strain evidence="12">Sampled in the wild</strain>
    </source>
</reference>
<dbReference type="SUPFAM" id="SSF53167">
    <property type="entry name" value="Purine and uridine phosphorylases"/>
    <property type="match status" value="1"/>
</dbReference>
<comment type="catalytic activity">
    <reaction evidence="8">
        <text>2'-deoxyinosine + phosphate = 2-deoxy-alpha-D-ribose 1-phosphate + hypoxanthine</text>
        <dbReference type="Rhea" id="RHEA:27750"/>
        <dbReference type="ChEBI" id="CHEBI:17368"/>
        <dbReference type="ChEBI" id="CHEBI:28997"/>
        <dbReference type="ChEBI" id="CHEBI:43474"/>
        <dbReference type="ChEBI" id="CHEBI:57259"/>
        <dbReference type="EC" id="2.4.2.1"/>
    </reaction>
</comment>
<dbReference type="UniPathway" id="UPA00606"/>
<dbReference type="OrthoDB" id="10261782at2759"/>
<evidence type="ECO:0000256" key="6">
    <source>
        <dbReference type="ARBA" id="ARBA00023918"/>
    </source>
</evidence>
<reference evidence="12" key="2">
    <citation type="submission" date="2017-10" db="EMBL/GenBank/DDBJ databases">
        <title>Ladona fulva Genome sequencing and assembly.</title>
        <authorList>
            <person name="Murali S."/>
            <person name="Richards S."/>
            <person name="Bandaranaike D."/>
            <person name="Bellair M."/>
            <person name="Blankenburg K."/>
            <person name="Chao H."/>
            <person name="Dinh H."/>
            <person name="Doddapaneni H."/>
            <person name="Dugan-Rocha S."/>
            <person name="Elkadiri S."/>
            <person name="Gnanaolivu R."/>
            <person name="Hernandez B."/>
            <person name="Skinner E."/>
            <person name="Javaid M."/>
            <person name="Lee S."/>
            <person name="Li M."/>
            <person name="Ming W."/>
            <person name="Munidasa M."/>
            <person name="Muniz J."/>
            <person name="Nguyen L."/>
            <person name="Hughes D."/>
            <person name="Osuji N."/>
            <person name="Pu L.-L."/>
            <person name="Puazo M."/>
            <person name="Qu C."/>
            <person name="Quiroz J."/>
            <person name="Raj R."/>
            <person name="Weissenberger G."/>
            <person name="Xin Y."/>
            <person name="Zou X."/>
            <person name="Han Y."/>
            <person name="Worley K."/>
            <person name="Muzny D."/>
            <person name="Gibbs R."/>
        </authorList>
    </citation>
    <scope>NUCLEOTIDE SEQUENCE</scope>
    <source>
        <strain evidence="12">Sampled in the wild</strain>
    </source>
</reference>
<gene>
    <name evidence="12" type="ORF">J437_LFUL011578</name>
</gene>
<evidence type="ECO:0000256" key="8">
    <source>
        <dbReference type="ARBA" id="ARBA00023950"/>
    </source>
</evidence>
<comment type="catalytic activity">
    <reaction evidence="7">
        <text>2'-deoxyguanosine + phosphate = 2-deoxy-alpha-D-ribose 1-phosphate + guanine</text>
        <dbReference type="Rhea" id="RHEA:27738"/>
        <dbReference type="ChEBI" id="CHEBI:16235"/>
        <dbReference type="ChEBI" id="CHEBI:17172"/>
        <dbReference type="ChEBI" id="CHEBI:43474"/>
        <dbReference type="ChEBI" id="CHEBI:57259"/>
        <dbReference type="EC" id="2.4.2.1"/>
    </reaction>
</comment>
<evidence type="ECO:0000256" key="5">
    <source>
        <dbReference type="ARBA" id="ARBA00022679"/>
    </source>
</evidence>
<comment type="similarity">
    <text evidence="2">Belongs to the PNP/MTAP phosphorylase family.</text>
</comment>
<dbReference type="InterPro" id="IPR035994">
    <property type="entry name" value="Nucleoside_phosphorylase_sf"/>
</dbReference>
<dbReference type="InterPro" id="IPR011268">
    <property type="entry name" value="Purine_phosphorylase"/>
</dbReference>